<accession>A0A9X0UEP3</accession>
<protein>
    <submittedName>
        <fullName evidence="1">Uncharacterized protein</fullName>
    </submittedName>
</protein>
<gene>
    <name evidence="1" type="ORF">H7965_22725</name>
</gene>
<dbReference type="RefSeq" id="WP_186772867.1">
    <property type="nucleotide sequence ID" value="NZ_JACOMF010000042.1"/>
</dbReference>
<sequence length="48" mass="5350">MFTLGEPWLRRDAEEIRATFPDLALTESLGVRFGEPAFALTRAGRAGR</sequence>
<organism evidence="1 2">
    <name type="scientific">Siccirubricoccus deserti</name>
    <dbReference type="NCBI Taxonomy" id="2013562"/>
    <lineage>
        <taxon>Bacteria</taxon>
        <taxon>Pseudomonadati</taxon>
        <taxon>Pseudomonadota</taxon>
        <taxon>Alphaproteobacteria</taxon>
        <taxon>Acetobacterales</taxon>
        <taxon>Roseomonadaceae</taxon>
        <taxon>Siccirubricoccus</taxon>
    </lineage>
</organism>
<dbReference type="Proteomes" id="UP000600101">
    <property type="component" value="Unassembled WGS sequence"/>
</dbReference>
<name>A0A9X0UEP3_9PROT</name>
<comment type="caution">
    <text evidence="1">The sequence shown here is derived from an EMBL/GenBank/DDBJ whole genome shotgun (WGS) entry which is preliminary data.</text>
</comment>
<keyword evidence="2" id="KW-1185">Reference proteome</keyword>
<evidence type="ECO:0000313" key="1">
    <source>
        <dbReference type="EMBL" id="MBC4018114.1"/>
    </source>
</evidence>
<evidence type="ECO:0000313" key="2">
    <source>
        <dbReference type="Proteomes" id="UP000600101"/>
    </source>
</evidence>
<proteinExistence type="predicted"/>
<dbReference type="AlphaFoldDB" id="A0A9X0UEP3"/>
<reference evidence="1" key="1">
    <citation type="submission" date="2020-08" db="EMBL/GenBank/DDBJ databases">
        <authorList>
            <person name="Hu Y."/>
            <person name="Nguyen S.V."/>
            <person name="Li F."/>
            <person name="Fanning S."/>
        </authorList>
    </citation>
    <scope>NUCLEOTIDE SEQUENCE</scope>
    <source>
        <strain evidence="1">SYSU D8009</strain>
    </source>
</reference>
<dbReference type="EMBL" id="JACOMF010000042">
    <property type="protein sequence ID" value="MBC4018114.1"/>
    <property type="molecule type" value="Genomic_DNA"/>
</dbReference>